<dbReference type="InterPro" id="IPR027417">
    <property type="entry name" value="P-loop_NTPase"/>
</dbReference>
<dbReference type="FunFam" id="1.10.10.10:FF:000322">
    <property type="entry name" value="Probable disease resistance protein At1g63360"/>
    <property type="match status" value="1"/>
</dbReference>
<dbReference type="GO" id="GO:0043531">
    <property type="term" value="F:ADP binding"/>
    <property type="evidence" value="ECO:0007669"/>
    <property type="project" value="InterPro"/>
</dbReference>
<dbReference type="FunCoup" id="A0A2G5CS77">
    <property type="interactions" value="1258"/>
</dbReference>
<gene>
    <name evidence="11" type="ORF">AQUCO_03900143v1</name>
</gene>
<accession>A0A2G5CS77</accession>
<dbReference type="STRING" id="218851.A0A2G5CS77"/>
<proteinExistence type="inferred from homology"/>
<keyword evidence="5" id="KW-0067">ATP-binding</keyword>
<keyword evidence="2" id="KW-0433">Leucine-rich repeat</keyword>
<feature type="domain" description="NB-ARC" evidence="7">
    <location>
        <begin position="162"/>
        <end position="324"/>
    </location>
</feature>
<evidence type="ECO:0000313" key="11">
    <source>
        <dbReference type="EMBL" id="PIA34040.1"/>
    </source>
</evidence>
<dbReference type="Gene3D" id="1.10.10.10">
    <property type="entry name" value="Winged helix-like DNA-binding domain superfamily/Winged helix DNA-binding domain"/>
    <property type="match status" value="1"/>
</dbReference>
<dbReference type="OrthoDB" id="664960at2759"/>
<evidence type="ECO:0000256" key="1">
    <source>
        <dbReference type="ARBA" id="ARBA00008894"/>
    </source>
</evidence>
<dbReference type="PANTHER" id="PTHR33463:SF220">
    <property type="entry name" value="NB-ARC DOMAIN-CONTAINING PROTEIN"/>
    <property type="match status" value="1"/>
</dbReference>
<dbReference type="Gene3D" id="3.40.50.300">
    <property type="entry name" value="P-loop containing nucleotide triphosphate hydrolases"/>
    <property type="match status" value="1"/>
</dbReference>
<reference evidence="11 12" key="1">
    <citation type="submission" date="2017-09" db="EMBL/GenBank/DDBJ databases">
        <title>WGS assembly of Aquilegia coerulea Goldsmith.</title>
        <authorList>
            <person name="Hodges S."/>
            <person name="Kramer E."/>
            <person name="Nordborg M."/>
            <person name="Tomkins J."/>
            <person name="Borevitz J."/>
            <person name="Derieg N."/>
            <person name="Yan J."/>
            <person name="Mihaltcheva S."/>
            <person name="Hayes R.D."/>
            <person name="Rokhsar D."/>
        </authorList>
    </citation>
    <scope>NUCLEOTIDE SEQUENCE [LARGE SCALE GENOMIC DNA]</scope>
    <source>
        <strain evidence="12">cv. Goldsmith</strain>
    </source>
</reference>
<dbReference type="InterPro" id="IPR036388">
    <property type="entry name" value="WH-like_DNA-bd_sf"/>
</dbReference>
<evidence type="ECO:0000256" key="4">
    <source>
        <dbReference type="ARBA" id="ARBA00022821"/>
    </source>
</evidence>
<keyword evidence="6" id="KW-0175">Coiled coil</keyword>
<evidence type="ECO:0000259" key="9">
    <source>
        <dbReference type="Pfam" id="PF23559"/>
    </source>
</evidence>
<dbReference type="GO" id="GO:0005524">
    <property type="term" value="F:ATP binding"/>
    <property type="evidence" value="ECO:0007669"/>
    <property type="project" value="UniProtKB-KW"/>
</dbReference>
<dbReference type="InterPro" id="IPR032675">
    <property type="entry name" value="LRR_dom_sf"/>
</dbReference>
<protein>
    <submittedName>
        <fullName evidence="11">Uncharacterized protein</fullName>
    </submittedName>
</protein>
<dbReference type="InterPro" id="IPR042197">
    <property type="entry name" value="Apaf_helical"/>
</dbReference>
<organism evidence="11 12">
    <name type="scientific">Aquilegia coerulea</name>
    <name type="common">Rocky mountain columbine</name>
    <dbReference type="NCBI Taxonomy" id="218851"/>
    <lineage>
        <taxon>Eukaryota</taxon>
        <taxon>Viridiplantae</taxon>
        <taxon>Streptophyta</taxon>
        <taxon>Embryophyta</taxon>
        <taxon>Tracheophyta</taxon>
        <taxon>Spermatophyta</taxon>
        <taxon>Magnoliopsida</taxon>
        <taxon>Ranunculales</taxon>
        <taxon>Ranunculaceae</taxon>
        <taxon>Thalictroideae</taxon>
        <taxon>Aquilegia</taxon>
    </lineage>
</organism>
<evidence type="ECO:0000313" key="12">
    <source>
        <dbReference type="Proteomes" id="UP000230069"/>
    </source>
</evidence>
<feature type="domain" description="Disease resistance protein winged helix" evidence="9">
    <location>
        <begin position="410"/>
        <end position="477"/>
    </location>
</feature>
<keyword evidence="4" id="KW-0611">Plant defense</keyword>
<dbReference type="InterPro" id="IPR050905">
    <property type="entry name" value="Plant_NBS-LRR"/>
</dbReference>
<sequence length="920" mass="104838">MDLVSPIIDIVSRVMEGSTKHLNYIRALEENLNQLKDKMTQLNELYNDVKNKVNVEEARLMKRTNQVAGWMKRVEDKRPEVDRTILEGTQQLERRCLNGCCPKNCWSSYKLGKKIVKKLLLVVELKHDGVFEIVAENPPYPPVQELPENFTVGLDSEFENASSLLRKDDIQVLGLYGVGGVGKTTLLKKINNEFQKRNNDFDVIIWVLISSEVKMGTVQEAIRERLGLNSWSDSVPLSSRASDILNALKMKKFLILLDDVWEEIDLRSIGIPLPSVENKSKIVLSTRSLDVCGSMGAHCTIEVKSLKKEQSWILFREKVGQQTLTADPQIPKLAEIVAEKCHGLPLALITIGASMASKTNPYEWKHAISELNKSTAKFPGMEKRVLHLLKFSYDKLPSPIDQVCFLFCALYPEDSSISIEDLIEKWIGAGYIRDFVDFEEAFNMGHSIVGTLKRTCLLENGDDDDEVKMHDVIRELALWLARECGREEGKVFVKSGHALTEIPMNDIYPTVVQTISLIGTKINHLETLPSCPNLSTFFAPDNENLNHINGDFFLSMPNLKFLDLSSNELTKLPTSICELFELEFLQLSFTEITSLPCEMRNLTKLKYLCLLGREVAIPRGMMMNFSNLEFLELDVLKSDDSSEEFFEFEEFRCLNKLKYLRISISDFKDLERLLSNPHLCNCLKYLGIENCKEITLPTLSASSSSSSSHLSLGRLQKLQFLHILNCSEIKEWIFDCITNDDEPEIGLFESLETMFLIDLPKLIISWDARNLHCAYFRKLDYLYLDGCHAMVNLTWLLLIPNLQTLRIMNCSSLEEIISSSEESGGGGYPCDENTTFSNLKYLWLWNLPNLQSICSHTSALPFPSLETIDVTYCPNLTRLPLDSNSAKNTLKKIKGRVEWWDGLEWENETTKTHFASLKYK</sequence>
<dbReference type="GO" id="GO:0006952">
    <property type="term" value="P:defense response"/>
    <property type="evidence" value="ECO:0007669"/>
    <property type="project" value="UniProtKB-KW"/>
</dbReference>
<dbReference type="FunFam" id="1.10.8.430:FF:000003">
    <property type="entry name" value="Probable disease resistance protein At5g66910"/>
    <property type="match status" value="1"/>
</dbReference>
<keyword evidence="12" id="KW-1185">Reference proteome</keyword>
<dbReference type="Pfam" id="PF23247">
    <property type="entry name" value="LRR_RPS2"/>
    <property type="match status" value="1"/>
</dbReference>
<dbReference type="InterPro" id="IPR001611">
    <property type="entry name" value="Leu-rich_rpt"/>
</dbReference>
<evidence type="ECO:0000259" key="8">
    <source>
        <dbReference type="Pfam" id="PF23247"/>
    </source>
</evidence>
<dbReference type="InterPro" id="IPR057135">
    <property type="entry name" value="At4g27190-like_LRR"/>
</dbReference>
<comment type="similarity">
    <text evidence="1">Belongs to the disease resistance NB-LRR family.</text>
</comment>
<dbReference type="PROSITE" id="PS51450">
    <property type="entry name" value="LRR"/>
    <property type="match status" value="1"/>
</dbReference>
<dbReference type="Pfam" id="PF23598">
    <property type="entry name" value="LRR_14"/>
    <property type="match status" value="1"/>
</dbReference>
<dbReference type="InterPro" id="IPR055414">
    <property type="entry name" value="LRR_R13L4/SHOC2-like"/>
</dbReference>
<dbReference type="InterPro" id="IPR003591">
    <property type="entry name" value="Leu-rich_rpt_typical-subtyp"/>
</dbReference>
<dbReference type="Proteomes" id="UP000230069">
    <property type="component" value="Unassembled WGS sequence"/>
</dbReference>
<evidence type="ECO:0000256" key="3">
    <source>
        <dbReference type="ARBA" id="ARBA00022737"/>
    </source>
</evidence>
<dbReference type="SUPFAM" id="SSF52058">
    <property type="entry name" value="L domain-like"/>
    <property type="match status" value="1"/>
</dbReference>
<feature type="coiled-coil region" evidence="6">
    <location>
        <begin position="18"/>
        <end position="59"/>
    </location>
</feature>
<dbReference type="SMART" id="SM00369">
    <property type="entry name" value="LRR_TYP"/>
    <property type="match status" value="1"/>
</dbReference>
<evidence type="ECO:0000256" key="5">
    <source>
        <dbReference type="ARBA" id="ARBA00022840"/>
    </source>
</evidence>
<evidence type="ECO:0000256" key="2">
    <source>
        <dbReference type="ARBA" id="ARBA00022614"/>
    </source>
</evidence>
<dbReference type="Gene3D" id="3.80.10.10">
    <property type="entry name" value="Ribonuclease Inhibitor"/>
    <property type="match status" value="3"/>
</dbReference>
<dbReference type="FunFam" id="3.40.50.300:FF:001091">
    <property type="entry name" value="Probable disease resistance protein At1g61300"/>
    <property type="match status" value="1"/>
</dbReference>
<dbReference type="Pfam" id="PF23559">
    <property type="entry name" value="WHD_DRP"/>
    <property type="match status" value="1"/>
</dbReference>
<evidence type="ECO:0000256" key="6">
    <source>
        <dbReference type="SAM" id="Coils"/>
    </source>
</evidence>
<dbReference type="InterPro" id="IPR058922">
    <property type="entry name" value="WHD_DRP"/>
</dbReference>
<dbReference type="InParanoid" id="A0A2G5CS77"/>
<feature type="domain" description="Disease resistance R13L4/SHOC-2-like LRR" evidence="10">
    <location>
        <begin position="512"/>
        <end position="733"/>
    </location>
</feature>
<dbReference type="Gene3D" id="1.10.8.430">
    <property type="entry name" value="Helical domain of apoptotic protease-activating factors"/>
    <property type="match status" value="1"/>
</dbReference>
<keyword evidence="3" id="KW-0677">Repeat</keyword>
<dbReference type="InterPro" id="IPR002182">
    <property type="entry name" value="NB-ARC"/>
</dbReference>
<feature type="domain" description="Disease resistance protein At4g27190-like leucine-rich repeats" evidence="8">
    <location>
        <begin position="772"/>
        <end position="879"/>
    </location>
</feature>
<dbReference type="EMBL" id="KZ305056">
    <property type="protein sequence ID" value="PIA34040.1"/>
    <property type="molecule type" value="Genomic_DNA"/>
</dbReference>
<evidence type="ECO:0000259" key="10">
    <source>
        <dbReference type="Pfam" id="PF23598"/>
    </source>
</evidence>
<name>A0A2G5CS77_AQUCA</name>
<dbReference type="PRINTS" id="PR00364">
    <property type="entry name" value="DISEASERSIST"/>
</dbReference>
<dbReference type="SUPFAM" id="SSF52540">
    <property type="entry name" value="P-loop containing nucleoside triphosphate hydrolases"/>
    <property type="match status" value="1"/>
</dbReference>
<dbReference type="PANTHER" id="PTHR33463">
    <property type="entry name" value="NB-ARC DOMAIN-CONTAINING PROTEIN-RELATED"/>
    <property type="match status" value="1"/>
</dbReference>
<keyword evidence="5" id="KW-0547">Nucleotide-binding</keyword>
<evidence type="ECO:0000259" key="7">
    <source>
        <dbReference type="Pfam" id="PF00931"/>
    </source>
</evidence>
<dbReference type="AlphaFoldDB" id="A0A2G5CS77"/>
<dbReference type="Pfam" id="PF00931">
    <property type="entry name" value="NB-ARC"/>
    <property type="match status" value="1"/>
</dbReference>